<feature type="chain" id="PRO_5025537195" evidence="1">
    <location>
        <begin position="22"/>
        <end position="76"/>
    </location>
</feature>
<dbReference type="Proteomes" id="UP000799770">
    <property type="component" value="Unassembled WGS sequence"/>
</dbReference>
<dbReference type="EMBL" id="ML977328">
    <property type="protein sequence ID" value="KAF2113321.1"/>
    <property type="molecule type" value="Genomic_DNA"/>
</dbReference>
<evidence type="ECO:0000256" key="1">
    <source>
        <dbReference type="SAM" id="SignalP"/>
    </source>
</evidence>
<keyword evidence="3" id="KW-1185">Reference proteome</keyword>
<accession>A0A6A5Z4S6</accession>
<dbReference type="AlphaFoldDB" id="A0A6A5Z4S6"/>
<evidence type="ECO:0000313" key="3">
    <source>
        <dbReference type="Proteomes" id="UP000799770"/>
    </source>
</evidence>
<feature type="signal peptide" evidence="1">
    <location>
        <begin position="1"/>
        <end position="21"/>
    </location>
</feature>
<organism evidence="2 3">
    <name type="scientific">Lophiotrema nucula</name>
    <dbReference type="NCBI Taxonomy" id="690887"/>
    <lineage>
        <taxon>Eukaryota</taxon>
        <taxon>Fungi</taxon>
        <taxon>Dikarya</taxon>
        <taxon>Ascomycota</taxon>
        <taxon>Pezizomycotina</taxon>
        <taxon>Dothideomycetes</taxon>
        <taxon>Pleosporomycetidae</taxon>
        <taxon>Pleosporales</taxon>
        <taxon>Lophiotremataceae</taxon>
        <taxon>Lophiotrema</taxon>
    </lineage>
</organism>
<keyword evidence="1" id="KW-0732">Signal</keyword>
<reference evidence="2" key="1">
    <citation type="journal article" date="2020" name="Stud. Mycol.">
        <title>101 Dothideomycetes genomes: a test case for predicting lifestyles and emergence of pathogens.</title>
        <authorList>
            <person name="Haridas S."/>
            <person name="Albert R."/>
            <person name="Binder M."/>
            <person name="Bloem J."/>
            <person name="Labutti K."/>
            <person name="Salamov A."/>
            <person name="Andreopoulos B."/>
            <person name="Baker S."/>
            <person name="Barry K."/>
            <person name="Bills G."/>
            <person name="Bluhm B."/>
            <person name="Cannon C."/>
            <person name="Castanera R."/>
            <person name="Culley D."/>
            <person name="Daum C."/>
            <person name="Ezra D."/>
            <person name="Gonzalez J."/>
            <person name="Henrissat B."/>
            <person name="Kuo A."/>
            <person name="Liang C."/>
            <person name="Lipzen A."/>
            <person name="Lutzoni F."/>
            <person name="Magnuson J."/>
            <person name="Mondo S."/>
            <person name="Nolan M."/>
            <person name="Ohm R."/>
            <person name="Pangilinan J."/>
            <person name="Park H.-J."/>
            <person name="Ramirez L."/>
            <person name="Alfaro M."/>
            <person name="Sun H."/>
            <person name="Tritt A."/>
            <person name="Yoshinaga Y."/>
            <person name="Zwiers L.-H."/>
            <person name="Turgeon B."/>
            <person name="Goodwin S."/>
            <person name="Spatafora J."/>
            <person name="Crous P."/>
            <person name="Grigoriev I."/>
        </authorList>
    </citation>
    <scope>NUCLEOTIDE SEQUENCE</scope>
    <source>
        <strain evidence="2">CBS 627.86</strain>
    </source>
</reference>
<proteinExistence type="predicted"/>
<gene>
    <name evidence="2" type="ORF">BDV96DRAFT_648287</name>
</gene>
<evidence type="ECO:0000313" key="2">
    <source>
        <dbReference type="EMBL" id="KAF2113321.1"/>
    </source>
</evidence>
<sequence>MRFPIFTLILTLLLIIPLVSGLAEDPDTACDSTFLWFRTKHEGSKCAWKARDGHDIKHKGRCVKDWNGRVTCHEGA</sequence>
<protein>
    <submittedName>
        <fullName evidence="2">Uncharacterized protein</fullName>
    </submittedName>
</protein>
<name>A0A6A5Z4S6_9PLEO</name>